<evidence type="ECO:0000313" key="2">
    <source>
        <dbReference type="EMBL" id="KAF5707783.1"/>
    </source>
</evidence>
<proteinExistence type="predicted"/>
<dbReference type="AlphaFoldDB" id="A0A8H5Y8B7"/>
<evidence type="ECO:0000256" key="1">
    <source>
        <dbReference type="SAM" id="MobiDB-lite"/>
    </source>
</evidence>
<protein>
    <submittedName>
        <fullName evidence="2">Uncharacterized protein</fullName>
    </submittedName>
</protein>
<feature type="compositionally biased region" description="Low complexity" evidence="1">
    <location>
        <begin position="68"/>
        <end position="87"/>
    </location>
</feature>
<dbReference type="EMBL" id="JAAOAN010000409">
    <property type="protein sequence ID" value="KAF5707783.1"/>
    <property type="molecule type" value="Genomic_DNA"/>
</dbReference>
<accession>A0A8H5Y8B7</accession>
<reference evidence="2 3" key="1">
    <citation type="submission" date="2020-05" db="EMBL/GenBank/DDBJ databases">
        <title>Identification and distribution of gene clusters putatively required for synthesis of sphingolipid metabolism inhibitors in phylogenetically diverse species of the filamentous fungus Fusarium.</title>
        <authorList>
            <person name="Kim H.-S."/>
            <person name="Busman M."/>
            <person name="Brown D.W."/>
            <person name="Divon H."/>
            <person name="Uhlig S."/>
            <person name="Proctor R.H."/>
        </authorList>
    </citation>
    <scope>NUCLEOTIDE SEQUENCE [LARGE SCALE GENOMIC DNA]</scope>
    <source>
        <strain evidence="2 3">NRRL 66235</strain>
    </source>
</reference>
<gene>
    <name evidence="2" type="ORF">FMUND_10933</name>
</gene>
<sequence length="168" mass="17458">MLGSSVSIIESSMSSSPKTALALSTTAELPVTTTQMTTISDAISSSEALADGTTTTQAVQDTTTTAVETTSADGASTTTTEATSVSEDISTSVTPSDDITTLLASQMLGIQLALLANRVSVSIRLDAVDLLIVRRTWICVFFPAFVSAGRAYVPSMVKVCLTILFHVV</sequence>
<comment type="caution">
    <text evidence="2">The sequence shown here is derived from an EMBL/GenBank/DDBJ whole genome shotgun (WGS) entry which is preliminary data.</text>
</comment>
<keyword evidence="3" id="KW-1185">Reference proteome</keyword>
<dbReference type="Proteomes" id="UP000544331">
    <property type="component" value="Unassembled WGS sequence"/>
</dbReference>
<name>A0A8H5Y8B7_9HYPO</name>
<feature type="region of interest" description="Disordered" evidence="1">
    <location>
        <begin position="68"/>
        <end position="91"/>
    </location>
</feature>
<evidence type="ECO:0000313" key="3">
    <source>
        <dbReference type="Proteomes" id="UP000544331"/>
    </source>
</evidence>
<organism evidence="2 3">
    <name type="scientific">Fusarium mundagurra</name>
    <dbReference type="NCBI Taxonomy" id="1567541"/>
    <lineage>
        <taxon>Eukaryota</taxon>
        <taxon>Fungi</taxon>
        <taxon>Dikarya</taxon>
        <taxon>Ascomycota</taxon>
        <taxon>Pezizomycotina</taxon>
        <taxon>Sordariomycetes</taxon>
        <taxon>Hypocreomycetidae</taxon>
        <taxon>Hypocreales</taxon>
        <taxon>Nectriaceae</taxon>
        <taxon>Fusarium</taxon>
        <taxon>Fusarium fujikuroi species complex</taxon>
    </lineage>
</organism>